<keyword evidence="2" id="KW-1185">Reference proteome</keyword>
<dbReference type="EMBL" id="KZ451969">
    <property type="protein sequence ID" value="PKA57055.1"/>
    <property type="molecule type" value="Genomic_DNA"/>
</dbReference>
<dbReference type="STRING" id="1088818.A0A2I0ANI2"/>
<proteinExistence type="predicted"/>
<name>A0A2I0ANI2_9ASPA</name>
<protein>
    <submittedName>
        <fullName evidence="1">Uncharacterized protein</fullName>
    </submittedName>
</protein>
<accession>A0A2I0ANI2</accession>
<dbReference type="PANTHER" id="PTHR37763">
    <property type="entry name" value="EXOSOME COMPLEX EXONUCLEASE"/>
    <property type="match status" value="1"/>
</dbReference>
<sequence length="411" mass="47318">MFYAVRNRLKYLQTNLGGHGKWRLAFYCHDTEMEEEDLSLAWHRMAYAKLVKLSNLLKNVEHIDGRLTCIDDSSIINDAHHIRHMQTFNSLVRTLIGASSIQNFMKESSSCVKPVNSFFSKQSGRRAMKVDSLTKICNFLGISAQQRKNIRLTVCPQVTQHHIWRGAIEEVLKDVRCEMDNLDFYSPALQMAKQVIVSCLQFLEDASSLQESEAPAWMRPAPLNKVQKLDPPRKWGEVLEMFVHLSRCMGKEERLICDISKVEAMKEGLYQMKDIVIERNILCKDARRQDSLVQKKLTKSLGHSSNCLFTLLMFYLYGTVRDVDVEVCGGVCGGNGKFYLQMGKILTSDDERMVTTGVRQLYRALGLFRYVWETTSMDGVLKLQGHLWSVGVRERSFVYRGCNFYVHDIRL</sequence>
<dbReference type="OrthoDB" id="770241at2759"/>
<dbReference type="PANTHER" id="PTHR37763:SF1">
    <property type="entry name" value="EXOSOME COMPLEX EXONUCLEASE"/>
    <property type="match status" value="1"/>
</dbReference>
<evidence type="ECO:0000313" key="1">
    <source>
        <dbReference type="EMBL" id="PKA57055.1"/>
    </source>
</evidence>
<gene>
    <name evidence="1" type="ORF">AXF42_Ash002359</name>
</gene>
<reference evidence="1 2" key="1">
    <citation type="journal article" date="2017" name="Nature">
        <title>The Apostasia genome and the evolution of orchids.</title>
        <authorList>
            <person name="Zhang G.Q."/>
            <person name="Liu K.W."/>
            <person name="Li Z."/>
            <person name="Lohaus R."/>
            <person name="Hsiao Y.Y."/>
            <person name="Niu S.C."/>
            <person name="Wang J.Y."/>
            <person name="Lin Y.C."/>
            <person name="Xu Q."/>
            <person name="Chen L.J."/>
            <person name="Yoshida K."/>
            <person name="Fujiwara S."/>
            <person name="Wang Z.W."/>
            <person name="Zhang Y.Q."/>
            <person name="Mitsuda N."/>
            <person name="Wang M."/>
            <person name="Liu G.H."/>
            <person name="Pecoraro L."/>
            <person name="Huang H.X."/>
            <person name="Xiao X.J."/>
            <person name="Lin M."/>
            <person name="Wu X.Y."/>
            <person name="Wu W.L."/>
            <person name="Chen Y.Y."/>
            <person name="Chang S.B."/>
            <person name="Sakamoto S."/>
            <person name="Ohme-Takagi M."/>
            <person name="Yagi M."/>
            <person name="Zeng S.J."/>
            <person name="Shen C.Y."/>
            <person name="Yeh C.M."/>
            <person name="Luo Y.B."/>
            <person name="Tsai W.C."/>
            <person name="Van de Peer Y."/>
            <person name="Liu Z.J."/>
        </authorList>
    </citation>
    <scope>NUCLEOTIDE SEQUENCE [LARGE SCALE GENOMIC DNA]</scope>
    <source>
        <strain evidence="2">cv. Shenzhen</strain>
        <tissue evidence="1">Stem</tissue>
    </source>
</reference>
<evidence type="ECO:0000313" key="2">
    <source>
        <dbReference type="Proteomes" id="UP000236161"/>
    </source>
</evidence>
<dbReference type="Proteomes" id="UP000236161">
    <property type="component" value="Unassembled WGS sequence"/>
</dbReference>
<dbReference type="AlphaFoldDB" id="A0A2I0ANI2"/>
<organism evidence="1 2">
    <name type="scientific">Apostasia shenzhenica</name>
    <dbReference type="NCBI Taxonomy" id="1088818"/>
    <lineage>
        <taxon>Eukaryota</taxon>
        <taxon>Viridiplantae</taxon>
        <taxon>Streptophyta</taxon>
        <taxon>Embryophyta</taxon>
        <taxon>Tracheophyta</taxon>
        <taxon>Spermatophyta</taxon>
        <taxon>Magnoliopsida</taxon>
        <taxon>Liliopsida</taxon>
        <taxon>Asparagales</taxon>
        <taxon>Orchidaceae</taxon>
        <taxon>Apostasioideae</taxon>
        <taxon>Apostasia</taxon>
    </lineage>
</organism>